<dbReference type="Gene3D" id="3.30.420.10">
    <property type="entry name" value="Ribonuclease H-like superfamily/Ribonuclease H"/>
    <property type="match status" value="1"/>
</dbReference>
<dbReference type="Pfam" id="PF13358">
    <property type="entry name" value="DDE_3"/>
    <property type="match status" value="1"/>
</dbReference>
<accession>B8LZ83</accession>
<dbReference type="Proteomes" id="UP000001745">
    <property type="component" value="Unassembled WGS sequence"/>
</dbReference>
<feature type="domain" description="Tc1-like transposase DDE" evidence="1">
    <location>
        <begin position="4"/>
        <end position="35"/>
    </location>
</feature>
<gene>
    <name evidence="2" type="ORF">TSTA_083590</name>
</gene>
<evidence type="ECO:0000313" key="2">
    <source>
        <dbReference type="EMBL" id="EED21127.1"/>
    </source>
</evidence>
<dbReference type="InParanoid" id="B8LZ83"/>
<dbReference type="RefSeq" id="XP_002478090.1">
    <property type="nucleotide sequence ID" value="XM_002478045.1"/>
</dbReference>
<dbReference type="InterPro" id="IPR038717">
    <property type="entry name" value="Tc1-like_DDE_dom"/>
</dbReference>
<dbReference type="GO" id="GO:0003676">
    <property type="term" value="F:nucleic acid binding"/>
    <property type="evidence" value="ECO:0007669"/>
    <property type="project" value="InterPro"/>
</dbReference>
<proteinExistence type="predicted"/>
<dbReference type="STRING" id="441959.B8LZ83"/>
<name>B8LZ83_TALSN</name>
<evidence type="ECO:0000259" key="1">
    <source>
        <dbReference type="Pfam" id="PF13358"/>
    </source>
</evidence>
<keyword evidence="3" id="KW-1185">Reference proteome</keyword>
<dbReference type="InterPro" id="IPR036397">
    <property type="entry name" value="RNaseH_sf"/>
</dbReference>
<dbReference type="VEuPathDB" id="FungiDB:TSTA_083590"/>
<organism evidence="2 3">
    <name type="scientific">Talaromyces stipitatus (strain ATCC 10500 / CBS 375.48 / QM 6759 / NRRL 1006)</name>
    <name type="common">Penicillium stipitatum</name>
    <dbReference type="NCBI Taxonomy" id="441959"/>
    <lineage>
        <taxon>Eukaryota</taxon>
        <taxon>Fungi</taxon>
        <taxon>Dikarya</taxon>
        <taxon>Ascomycota</taxon>
        <taxon>Pezizomycotina</taxon>
        <taxon>Eurotiomycetes</taxon>
        <taxon>Eurotiomycetidae</taxon>
        <taxon>Eurotiales</taxon>
        <taxon>Trichocomaceae</taxon>
        <taxon>Talaromyces</taxon>
        <taxon>Talaromyces sect. Talaromyces</taxon>
    </lineage>
</organism>
<dbReference type="HOGENOM" id="CLU_2265526_0_0_1"/>
<evidence type="ECO:0000313" key="3">
    <source>
        <dbReference type="Proteomes" id="UP000001745"/>
    </source>
</evidence>
<dbReference type="OrthoDB" id="5379619at2759"/>
<dbReference type="AlphaFoldDB" id="B8LZ83"/>
<dbReference type="GeneID" id="8103322"/>
<reference evidence="3" key="1">
    <citation type="journal article" date="2015" name="Genome Announc.">
        <title>Genome sequence of the AIDS-associated pathogen Penicillium marneffei (ATCC18224) and its near taxonomic relative Talaromyces stipitatus (ATCC10500).</title>
        <authorList>
            <person name="Nierman W.C."/>
            <person name="Fedorova-Abrams N.D."/>
            <person name="Andrianopoulos A."/>
        </authorList>
    </citation>
    <scope>NUCLEOTIDE SEQUENCE [LARGE SCALE GENOMIC DNA]</scope>
    <source>
        <strain evidence="3">ATCC 10500 / CBS 375.48 / QM 6759 / NRRL 1006</strain>
    </source>
</reference>
<dbReference type="EMBL" id="EQ962653">
    <property type="protein sequence ID" value="EED21127.1"/>
    <property type="molecule type" value="Genomic_DNA"/>
</dbReference>
<sequence>MYSKAGVKLVYLPPYSPDLNPIEELSAELKTFIRRHWQSGALKRRVQGSKVQKDIFGMQEEQEFDASKRLISGPGNKSVLYLLSLRVRACFCVRLVTHKTVIL</sequence>
<protein>
    <recommendedName>
        <fullName evidence="1">Tc1-like transposase DDE domain-containing protein</fullName>
    </recommendedName>
</protein>